<organism evidence="3 4">
    <name type="scientific">Cytospora mali</name>
    <name type="common">Apple Valsa canker fungus</name>
    <name type="synonym">Valsa mali</name>
    <dbReference type="NCBI Taxonomy" id="578113"/>
    <lineage>
        <taxon>Eukaryota</taxon>
        <taxon>Fungi</taxon>
        <taxon>Dikarya</taxon>
        <taxon>Ascomycota</taxon>
        <taxon>Pezizomycotina</taxon>
        <taxon>Sordariomycetes</taxon>
        <taxon>Sordariomycetidae</taxon>
        <taxon>Diaporthales</taxon>
        <taxon>Cytosporaceae</taxon>
        <taxon>Cytospora</taxon>
    </lineage>
</organism>
<evidence type="ECO:0000256" key="1">
    <source>
        <dbReference type="SAM" id="MobiDB-lite"/>
    </source>
</evidence>
<evidence type="ECO:0000313" key="3">
    <source>
        <dbReference type="EMBL" id="KUI56106.1"/>
    </source>
</evidence>
<name>A0A194UWY1_CYTMA</name>
<dbReference type="EMBL" id="KN714686">
    <property type="protein sequence ID" value="KUI56106.1"/>
    <property type="molecule type" value="Genomic_DNA"/>
</dbReference>
<sequence length="154" mass="16433">MTPNKNFSSTILFLWAITALLPTIMASKVALRDPCNLTIATLVIEIVYTSSGVSSLPTITVTQTFTSTSGVPYSTPPGSGSGSNNGGGSPADQCATTTQYSIAIVTVERDSYCPSGVIFDIFVVFSREYQLSRDYFGNNKFSHIQLGLDYFSGG</sequence>
<keyword evidence="2" id="KW-0732">Signal</keyword>
<protein>
    <submittedName>
        <fullName evidence="3">Uncharacterized protein</fullName>
    </submittedName>
</protein>
<dbReference type="AlphaFoldDB" id="A0A194UWY1"/>
<gene>
    <name evidence="3" type="ORF">VP1G_10766</name>
</gene>
<keyword evidence="4" id="KW-1185">Reference proteome</keyword>
<accession>A0A194UWY1</accession>
<reference evidence="4" key="1">
    <citation type="submission" date="2014-12" db="EMBL/GenBank/DDBJ databases">
        <title>Genome Sequence of Valsa Canker Pathogens Uncovers a Specific Adaption of Colonization on Woody Bark.</title>
        <authorList>
            <person name="Yin Z."/>
            <person name="Liu H."/>
            <person name="Gao X."/>
            <person name="Li Z."/>
            <person name="Song N."/>
            <person name="Ke X."/>
            <person name="Dai Q."/>
            <person name="Wu Y."/>
            <person name="Sun Y."/>
            <person name="Xu J.-R."/>
            <person name="Kang Z.K."/>
            <person name="Wang L."/>
            <person name="Huang L."/>
        </authorList>
    </citation>
    <scope>NUCLEOTIDE SEQUENCE [LARGE SCALE GENOMIC DNA]</scope>
    <source>
        <strain evidence="4">SXYL134</strain>
    </source>
</reference>
<dbReference type="Proteomes" id="UP000078576">
    <property type="component" value="Unassembled WGS sequence"/>
</dbReference>
<feature type="signal peptide" evidence="2">
    <location>
        <begin position="1"/>
        <end position="26"/>
    </location>
</feature>
<evidence type="ECO:0000313" key="4">
    <source>
        <dbReference type="Proteomes" id="UP000078576"/>
    </source>
</evidence>
<evidence type="ECO:0000256" key="2">
    <source>
        <dbReference type="SAM" id="SignalP"/>
    </source>
</evidence>
<feature type="chain" id="PRO_5008265924" evidence="2">
    <location>
        <begin position="27"/>
        <end position="154"/>
    </location>
</feature>
<proteinExistence type="predicted"/>
<feature type="region of interest" description="Disordered" evidence="1">
    <location>
        <begin position="70"/>
        <end position="92"/>
    </location>
</feature>
<feature type="compositionally biased region" description="Gly residues" evidence="1">
    <location>
        <begin position="79"/>
        <end position="89"/>
    </location>
</feature>